<organism evidence="2 3">
    <name type="scientific">Cyclocybe aegerita</name>
    <name type="common">Black poplar mushroom</name>
    <name type="synonym">Agrocybe aegerita</name>
    <dbReference type="NCBI Taxonomy" id="1973307"/>
    <lineage>
        <taxon>Eukaryota</taxon>
        <taxon>Fungi</taxon>
        <taxon>Dikarya</taxon>
        <taxon>Basidiomycota</taxon>
        <taxon>Agaricomycotina</taxon>
        <taxon>Agaricomycetes</taxon>
        <taxon>Agaricomycetidae</taxon>
        <taxon>Agaricales</taxon>
        <taxon>Agaricineae</taxon>
        <taxon>Bolbitiaceae</taxon>
        <taxon>Cyclocybe</taxon>
    </lineage>
</organism>
<keyword evidence="3" id="KW-1185">Reference proteome</keyword>
<dbReference type="AlphaFoldDB" id="A0A8S0W8E3"/>
<proteinExistence type="predicted"/>
<evidence type="ECO:0000313" key="3">
    <source>
        <dbReference type="Proteomes" id="UP000467700"/>
    </source>
</evidence>
<sequence length="176" mass="19848">MPCTPIPYDAFAHAPSNTYITIEGKRIPMEALWDRHATSNTEDDGPEDDDLEDDSERKADAAGETQPVDSRPAIMDADGPYFDQAPEKHAVSTSCTCKFDRTCARCIRLAQSRHEDDAHPQCIREEMKKNDERFRRIGANLYPDYSPYIKLTAEAKLVRRTEEKGGQRSGPRGKDS</sequence>
<dbReference type="EMBL" id="CACVBS010000032">
    <property type="protein sequence ID" value="CAA7261256.1"/>
    <property type="molecule type" value="Genomic_DNA"/>
</dbReference>
<feature type="region of interest" description="Disordered" evidence="1">
    <location>
        <begin position="157"/>
        <end position="176"/>
    </location>
</feature>
<gene>
    <name evidence="2" type="ORF">AAE3_LOCUS3497</name>
</gene>
<protein>
    <submittedName>
        <fullName evidence="2">Uncharacterized protein</fullName>
    </submittedName>
</protein>
<comment type="caution">
    <text evidence="2">The sequence shown here is derived from an EMBL/GenBank/DDBJ whole genome shotgun (WGS) entry which is preliminary data.</text>
</comment>
<reference evidence="2 3" key="1">
    <citation type="submission" date="2020-01" db="EMBL/GenBank/DDBJ databases">
        <authorList>
            <person name="Gupta K D."/>
        </authorList>
    </citation>
    <scope>NUCLEOTIDE SEQUENCE [LARGE SCALE GENOMIC DNA]</scope>
</reference>
<evidence type="ECO:0000256" key="1">
    <source>
        <dbReference type="SAM" id="MobiDB-lite"/>
    </source>
</evidence>
<feature type="region of interest" description="Disordered" evidence="1">
    <location>
        <begin position="33"/>
        <end position="85"/>
    </location>
</feature>
<name>A0A8S0W8E3_CYCAE</name>
<dbReference type="Proteomes" id="UP000467700">
    <property type="component" value="Unassembled WGS sequence"/>
</dbReference>
<accession>A0A8S0W8E3</accession>
<feature type="compositionally biased region" description="Acidic residues" evidence="1">
    <location>
        <begin position="41"/>
        <end position="54"/>
    </location>
</feature>
<dbReference type="OrthoDB" id="10452138at2759"/>
<evidence type="ECO:0000313" key="2">
    <source>
        <dbReference type="EMBL" id="CAA7261256.1"/>
    </source>
</evidence>